<accession>Q4SQT7</accession>
<dbReference type="AlphaFoldDB" id="Q4SQT7"/>
<dbReference type="EMBL" id="CAAE01014530">
    <property type="protein sequence ID" value="CAF96995.1"/>
    <property type="molecule type" value="Genomic_DNA"/>
</dbReference>
<proteinExistence type="predicted"/>
<comment type="caution">
    <text evidence="2">The sequence shown here is derived from an EMBL/GenBank/DDBJ whole genome shotgun (WGS) entry which is preliminary data.</text>
</comment>
<name>Q4SQT7_TETNG</name>
<reference evidence="2" key="1">
    <citation type="journal article" date="2004" name="Nature">
        <title>Genome duplication in the teleost fish Tetraodon nigroviridis reveals the early vertebrate proto-karyotype.</title>
        <authorList>
            <person name="Jaillon O."/>
            <person name="Aury J.-M."/>
            <person name="Brunet F."/>
            <person name="Petit J.-L."/>
            <person name="Stange-Thomann N."/>
            <person name="Mauceli E."/>
            <person name="Bouneau L."/>
            <person name="Fischer C."/>
            <person name="Ozouf-Costaz C."/>
            <person name="Bernot A."/>
            <person name="Nicaud S."/>
            <person name="Jaffe D."/>
            <person name="Fisher S."/>
            <person name="Lutfalla G."/>
            <person name="Dossat C."/>
            <person name="Segurens B."/>
            <person name="Dasilva C."/>
            <person name="Salanoubat M."/>
            <person name="Levy M."/>
            <person name="Boudet N."/>
            <person name="Castellano S."/>
            <person name="Anthouard V."/>
            <person name="Jubin C."/>
            <person name="Castelli V."/>
            <person name="Katinka M."/>
            <person name="Vacherie B."/>
            <person name="Biemont C."/>
            <person name="Skalli Z."/>
            <person name="Cattolico L."/>
            <person name="Poulain J."/>
            <person name="De Berardinis V."/>
            <person name="Cruaud C."/>
            <person name="Duprat S."/>
            <person name="Brottier P."/>
            <person name="Coutanceau J.-P."/>
            <person name="Gouzy J."/>
            <person name="Parra G."/>
            <person name="Lardier G."/>
            <person name="Chapple C."/>
            <person name="McKernan K.J."/>
            <person name="McEwan P."/>
            <person name="Bosak S."/>
            <person name="Kellis M."/>
            <person name="Volff J.-N."/>
            <person name="Guigo R."/>
            <person name="Zody M.C."/>
            <person name="Mesirov J."/>
            <person name="Lindblad-Toh K."/>
            <person name="Birren B."/>
            <person name="Nusbaum C."/>
            <person name="Kahn D."/>
            <person name="Robinson-Rechavi M."/>
            <person name="Laudet V."/>
            <person name="Schachter V."/>
            <person name="Quetier F."/>
            <person name="Saurin W."/>
            <person name="Scarpelli C."/>
            <person name="Wincker P."/>
            <person name="Lander E.S."/>
            <person name="Weissenbach J."/>
            <person name="Roest Crollius H."/>
        </authorList>
    </citation>
    <scope>NUCLEOTIDE SEQUENCE [LARGE SCALE GENOMIC DNA]</scope>
</reference>
<dbReference type="KEGG" id="tng:GSTEN00014229G001"/>
<feature type="region of interest" description="Disordered" evidence="1">
    <location>
        <begin position="1"/>
        <end position="34"/>
    </location>
</feature>
<organism evidence="2">
    <name type="scientific">Tetraodon nigroviridis</name>
    <name type="common">Spotted green pufferfish</name>
    <name type="synonym">Chelonodon nigroviridis</name>
    <dbReference type="NCBI Taxonomy" id="99883"/>
    <lineage>
        <taxon>Eukaryota</taxon>
        <taxon>Metazoa</taxon>
        <taxon>Chordata</taxon>
        <taxon>Craniata</taxon>
        <taxon>Vertebrata</taxon>
        <taxon>Euteleostomi</taxon>
        <taxon>Actinopterygii</taxon>
        <taxon>Neopterygii</taxon>
        <taxon>Teleostei</taxon>
        <taxon>Neoteleostei</taxon>
        <taxon>Acanthomorphata</taxon>
        <taxon>Eupercaria</taxon>
        <taxon>Tetraodontiformes</taxon>
        <taxon>Tetradontoidea</taxon>
        <taxon>Tetraodontidae</taxon>
        <taxon>Tetraodon</taxon>
    </lineage>
</organism>
<sequence length="34" mass="3655">MTKASKARSGLLRLQSGGKNSFVRPQRRAGPVPC</sequence>
<evidence type="ECO:0000256" key="1">
    <source>
        <dbReference type="SAM" id="MobiDB-lite"/>
    </source>
</evidence>
<gene>
    <name evidence="2" type="ORF">GSTENG00014229001</name>
</gene>
<evidence type="ECO:0000313" key="2">
    <source>
        <dbReference type="EMBL" id="CAF96995.1"/>
    </source>
</evidence>
<protein>
    <submittedName>
        <fullName evidence="2">(spotted green pufferfish) hypothetical protein</fullName>
    </submittedName>
</protein>
<reference evidence="2" key="2">
    <citation type="submission" date="2004-02" db="EMBL/GenBank/DDBJ databases">
        <authorList>
            <consortium name="Genoscope"/>
            <consortium name="Whitehead Institute Centre for Genome Research"/>
        </authorList>
    </citation>
    <scope>NUCLEOTIDE SEQUENCE</scope>
</reference>